<evidence type="ECO:0000256" key="6">
    <source>
        <dbReference type="ARBA" id="ARBA00023136"/>
    </source>
</evidence>
<keyword evidence="7" id="KW-0325">Glycoprotein</keyword>
<dbReference type="Pfam" id="PF13641">
    <property type="entry name" value="Glyco_tranf_2_3"/>
    <property type="match status" value="1"/>
</dbReference>
<dbReference type="EMBL" id="KZ805382">
    <property type="protein sequence ID" value="PVH99955.1"/>
    <property type="molecule type" value="Genomic_DNA"/>
</dbReference>
<keyword evidence="5 8" id="KW-1133">Transmembrane helix</keyword>
<proteinExistence type="predicted"/>
<evidence type="ECO:0000256" key="2">
    <source>
        <dbReference type="ARBA" id="ARBA00022676"/>
    </source>
</evidence>
<evidence type="ECO:0000256" key="4">
    <source>
        <dbReference type="ARBA" id="ARBA00022692"/>
    </source>
</evidence>
<dbReference type="OrthoDB" id="2849215at2759"/>
<dbReference type="PANTHER" id="PTHR47844:SF1">
    <property type="entry name" value="EXOSTOSIN-LIKE 2"/>
    <property type="match status" value="1"/>
</dbReference>
<evidence type="ECO:0000256" key="8">
    <source>
        <dbReference type="SAM" id="Phobius"/>
    </source>
</evidence>
<evidence type="ECO:0000256" key="1">
    <source>
        <dbReference type="ARBA" id="ARBA00004370"/>
    </source>
</evidence>
<keyword evidence="4 8" id="KW-0812">Transmembrane</keyword>
<comment type="subcellular location">
    <subcellularLocation>
        <location evidence="1">Membrane</location>
    </subcellularLocation>
</comment>
<reference evidence="9 10" key="1">
    <citation type="journal article" date="2018" name="Sci. Rep.">
        <title>Comparative genomics provides insights into the lifestyle and reveals functional heterogeneity of dark septate endophytic fungi.</title>
        <authorList>
            <person name="Knapp D.G."/>
            <person name="Nemeth J.B."/>
            <person name="Barry K."/>
            <person name="Hainaut M."/>
            <person name="Henrissat B."/>
            <person name="Johnson J."/>
            <person name="Kuo A."/>
            <person name="Lim J.H.P."/>
            <person name="Lipzen A."/>
            <person name="Nolan M."/>
            <person name="Ohm R.A."/>
            <person name="Tamas L."/>
            <person name="Grigoriev I.V."/>
            <person name="Spatafora J.W."/>
            <person name="Nagy L.G."/>
            <person name="Kovacs G.M."/>
        </authorList>
    </citation>
    <scope>NUCLEOTIDE SEQUENCE [LARGE SCALE GENOMIC DNA]</scope>
    <source>
        <strain evidence="9 10">DSE2036</strain>
    </source>
</reference>
<feature type="transmembrane region" description="Helical" evidence="8">
    <location>
        <begin position="65"/>
        <end position="88"/>
    </location>
</feature>
<dbReference type="Proteomes" id="UP000244855">
    <property type="component" value="Unassembled WGS sequence"/>
</dbReference>
<gene>
    <name evidence="9" type="ORF">DM02DRAFT_528028</name>
</gene>
<dbReference type="GO" id="GO:0016757">
    <property type="term" value="F:glycosyltransferase activity"/>
    <property type="evidence" value="ECO:0007669"/>
    <property type="project" value="UniProtKB-KW"/>
</dbReference>
<protein>
    <submittedName>
        <fullName evidence="9">Glycosyltransferase family 2 protein</fullName>
    </submittedName>
</protein>
<organism evidence="9 10">
    <name type="scientific">Periconia macrospinosa</name>
    <dbReference type="NCBI Taxonomy" id="97972"/>
    <lineage>
        <taxon>Eukaryota</taxon>
        <taxon>Fungi</taxon>
        <taxon>Dikarya</taxon>
        <taxon>Ascomycota</taxon>
        <taxon>Pezizomycotina</taxon>
        <taxon>Dothideomycetes</taxon>
        <taxon>Pleosporomycetidae</taxon>
        <taxon>Pleosporales</taxon>
        <taxon>Massarineae</taxon>
        <taxon>Periconiaceae</taxon>
        <taxon>Periconia</taxon>
    </lineage>
</organism>
<feature type="transmembrane region" description="Helical" evidence="8">
    <location>
        <begin position="7"/>
        <end position="27"/>
    </location>
</feature>
<feature type="transmembrane region" description="Helical" evidence="8">
    <location>
        <begin position="472"/>
        <end position="492"/>
    </location>
</feature>
<evidence type="ECO:0000256" key="5">
    <source>
        <dbReference type="ARBA" id="ARBA00022989"/>
    </source>
</evidence>
<sequence>MFSAKQLALQLGVILFLWNLTILGGSFKGSRPPSKWECFRSLIHLLPPVFLYLFAWLADQSTDPALVWFYALFVFRYYKTVISVYYWFQYKPAVAVSIPTYTPDDCTVILPTAGPNDRETFVDSICAILMNKPKHVIIATATEKVQELVKTVLAEMISKNGQLKYQLEHNLGKFEVPVSAIQVINCNAANKRIQFLTASRLVKTKLIASVDDSAVWGPRLLLGTLPAFDDSNVGLVGTKKWVKRLEWKDDPTKSCLANWLGAYWQGFSNTLFALYLIRHNFEIQSSNAADGGVFCVSGRTAFLRSQIVRDPEFEHDFLNEYAFDFCGFKRGANLAADDDLFIVRWVTKRDWTIKMQLADDATVTITMKATLQVFVQKCLRWSRTIVRQNPKALFGDRVIWYKWPITVWTTYLPWMWNASLLWDPALVITLLRTAMYKQSMNKVSVILALVGFIYATKLIKTVPWFWANPDYFFLYFFPIPLTPLFSHFHSLLKIWTYITAIDTSWSGRKLPPKQS</sequence>
<feature type="transmembrane region" description="Helical" evidence="8">
    <location>
        <begin position="443"/>
        <end position="466"/>
    </location>
</feature>
<dbReference type="InterPro" id="IPR052427">
    <property type="entry name" value="Glycosyltrans_GT2/GT47"/>
</dbReference>
<dbReference type="PANTHER" id="PTHR47844">
    <property type="entry name" value="SYNTHASE CPS1, PUTATIVE (AFU_ORTHOLOGUE AFUA_7G02500)-RELATED"/>
    <property type="match status" value="1"/>
</dbReference>
<keyword evidence="3 9" id="KW-0808">Transferase</keyword>
<evidence type="ECO:0000313" key="10">
    <source>
        <dbReference type="Proteomes" id="UP000244855"/>
    </source>
</evidence>
<keyword evidence="6 8" id="KW-0472">Membrane</keyword>
<keyword evidence="2" id="KW-0328">Glycosyltransferase</keyword>
<dbReference type="AlphaFoldDB" id="A0A2V1DPP8"/>
<name>A0A2V1DPP8_9PLEO</name>
<evidence type="ECO:0000256" key="7">
    <source>
        <dbReference type="ARBA" id="ARBA00023180"/>
    </source>
</evidence>
<dbReference type="STRING" id="97972.A0A2V1DPP8"/>
<dbReference type="GO" id="GO:0016020">
    <property type="term" value="C:membrane"/>
    <property type="evidence" value="ECO:0007669"/>
    <property type="project" value="UniProtKB-SubCell"/>
</dbReference>
<accession>A0A2V1DPP8</accession>
<feature type="transmembrane region" description="Helical" evidence="8">
    <location>
        <begin position="39"/>
        <end position="58"/>
    </location>
</feature>
<keyword evidence="10" id="KW-1185">Reference proteome</keyword>
<evidence type="ECO:0000313" key="9">
    <source>
        <dbReference type="EMBL" id="PVH99955.1"/>
    </source>
</evidence>
<evidence type="ECO:0000256" key="3">
    <source>
        <dbReference type="ARBA" id="ARBA00022679"/>
    </source>
</evidence>